<dbReference type="Gramene" id="PNT77938">
    <property type="protein sequence ID" value="PNT77938"/>
    <property type="gene ID" value="BRADI_1g70705v3"/>
</dbReference>
<protein>
    <submittedName>
        <fullName evidence="1 2">Uncharacterized protein</fullName>
    </submittedName>
</protein>
<sequence>MTHTYIFVFSCFDFRREGVDMLMCPQLTADRQVAILPKNRADFSVDQSAWLLAIHDTWTQSTYRTAFVRNKGSNICSDKLQQASTTIHFLCMPSLLCLEGYAPSLFKHKYMLRQSWVCL</sequence>
<reference evidence="1" key="2">
    <citation type="submission" date="2017-06" db="EMBL/GenBank/DDBJ databases">
        <title>WGS assembly of Brachypodium distachyon.</title>
        <authorList>
            <consortium name="The International Brachypodium Initiative"/>
            <person name="Lucas S."/>
            <person name="Harmon-Smith M."/>
            <person name="Lail K."/>
            <person name="Tice H."/>
            <person name="Grimwood J."/>
            <person name="Bruce D."/>
            <person name="Barry K."/>
            <person name="Shu S."/>
            <person name="Lindquist E."/>
            <person name="Wang M."/>
            <person name="Pitluck S."/>
            <person name="Vogel J.P."/>
            <person name="Garvin D.F."/>
            <person name="Mockler T.C."/>
            <person name="Schmutz J."/>
            <person name="Rokhsar D."/>
            <person name="Bevan M.W."/>
        </authorList>
    </citation>
    <scope>NUCLEOTIDE SEQUENCE</scope>
    <source>
        <strain evidence="1">Bd21</strain>
    </source>
</reference>
<dbReference type="AlphaFoldDB" id="A0A2K2DUI7"/>
<reference evidence="2" key="3">
    <citation type="submission" date="2018-08" db="UniProtKB">
        <authorList>
            <consortium name="EnsemblPlants"/>
        </authorList>
    </citation>
    <scope>IDENTIFICATION</scope>
    <source>
        <strain evidence="2">cv. Bd21</strain>
    </source>
</reference>
<gene>
    <name evidence="1" type="ORF">BRADI_1g70705v3</name>
</gene>
<keyword evidence="3" id="KW-1185">Reference proteome</keyword>
<proteinExistence type="predicted"/>
<organism evidence="1">
    <name type="scientific">Brachypodium distachyon</name>
    <name type="common">Purple false brome</name>
    <name type="synonym">Trachynia distachya</name>
    <dbReference type="NCBI Taxonomy" id="15368"/>
    <lineage>
        <taxon>Eukaryota</taxon>
        <taxon>Viridiplantae</taxon>
        <taxon>Streptophyta</taxon>
        <taxon>Embryophyta</taxon>
        <taxon>Tracheophyta</taxon>
        <taxon>Spermatophyta</taxon>
        <taxon>Magnoliopsida</taxon>
        <taxon>Liliopsida</taxon>
        <taxon>Poales</taxon>
        <taxon>Poaceae</taxon>
        <taxon>BOP clade</taxon>
        <taxon>Pooideae</taxon>
        <taxon>Stipodae</taxon>
        <taxon>Brachypodieae</taxon>
        <taxon>Brachypodium</taxon>
    </lineage>
</organism>
<dbReference type="Proteomes" id="UP000008810">
    <property type="component" value="Chromosome 1"/>
</dbReference>
<dbReference type="InParanoid" id="A0A2K2DUI7"/>
<name>A0A2K2DUI7_BRADI</name>
<evidence type="ECO:0000313" key="1">
    <source>
        <dbReference type="EMBL" id="PNT77938.1"/>
    </source>
</evidence>
<reference evidence="1 2" key="1">
    <citation type="journal article" date="2010" name="Nature">
        <title>Genome sequencing and analysis of the model grass Brachypodium distachyon.</title>
        <authorList>
            <consortium name="International Brachypodium Initiative"/>
        </authorList>
    </citation>
    <scope>NUCLEOTIDE SEQUENCE [LARGE SCALE GENOMIC DNA]</scope>
    <source>
        <strain evidence="1 2">Bd21</strain>
    </source>
</reference>
<evidence type="ECO:0000313" key="2">
    <source>
        <dbReference type="EnsemblPlants" id="PNT77938"/>
    </source>
</evidence>
<dbReference type="EnsemblPlants" id="PNT77938">
    <property type="protein sequence ID" value="PNT77938"/>
    <property type="gene ID" value="BRADI_1g70705v3"/>
</dbReference>
<evidence type="ECO:0000313" key="3">
    <source>
        <dbReference type="Proteomes" id="UP000008810"/>
    </source>
</evidence>
<accession>A0A2K2DUI7</accession>
<dbReference type="EMBL" id="CM000880">
    <property type="protein sequence ID" value="PNT77938.1"/>
    <property type="molecule type" value="Genomic_DNA"/>
</dbReference>